<organism evidence="1">
    <name type="scientific">uncultured marine virus</name>
    <dbReference type="NCBI Taxonomy" id="186617"/>
    <lineage>
        <taxon>Viruses</taxon>
        <taxon>environmental samples</taxon>
    </lineage>
</organism>
<dbReference type="EMBL" id="KR029596">
    <property type="protein sequence ID" value="AKH47616.1"/>
    <property type="molecule type" value="Genomic_DNA"/>
</dbReference>
<sequence length="52" mass="6502">MRLHRHSFRSAPSQEACRRWPLNQRWCWDHSSPIRQREPQQTWRQRPCPDCC</sequence>
<proteinExistence type="predicted"/>
<name>A0A0F7L969_9VIRU</name>
<protein>
    <submittedName>
        <fullName evidence="1">Uncharacterized protein</fullName>
    </submittedName>
</protein>
<accession>A0A0F7L969</accession>
<reference evidence="1" key="2">
    <citation type="submission" date="2015-03" db="EMBL/GenBank/DDBJ databases">
        <authorList>
            <person name="Chow C.-E.T."/>
            <person name="Winget D.M."/>
            <person name="White R.A.III."/>
            <person name="Hallam S.J."/>
            <person name="Suttle C.A."/>
        </authorList>
    </citation>
    <scope>NUCLEOTIDE SEQUENCE</scope>
    <source>
        <strain evidence="1">Oxic1_1</strain>
    </source>
</reference>
<evidence type="ECO:0000313" key="1">
    <source>
        <dbReference type="EMBL" id="AKH47616.1"/>
    </source>
</evidence>
<reference evidence="1" key="1">
    <citation type="journal article" date="2015" name="Front. Microbiol.">
        <title>Combining genomic sequencing methods to explore viral diversity and reveal potential virus-host interactions.</title>
        <authorList>
            <person name="Chow C.E."/>
            <person name="Winget D.M."/>
            <person name="White R.A.III."/>
            <person name="Hallam S.J."/>
            <person name="Suttle C.A."/>
        </authorList>
    </citation>
    <scope>NUCLEOTIDE SEQUENCE</scope>
    <source>
        <strain evidence="1">Oxic1_1</strain>
    </source>
</reference>